<comment type="similarity">
    <text evidence="1">Belongs to the complex I 24 kDa subunit family.</text>
</comment>
<keyword evidence="8" id="KW-1185">Reference proteome</keyword>
<dbReference type="PANTHER" id="PTHR43342:SF2">
    <property type="entry name" value="POTENTIAL NAD-REDUCING HYDROGENASE SUBUNIT"/>
    <property type="match status" value="1"/>
</dbReference>
<dbReference type="SUPFAM" id="SSF52833">
    <property type="entry name" value="Thioredoxin-like"/>
    <property type="match status" value="1"/>
</dbReference>
<evidence type="ECO:0000313" key="8">
    <source>
        <dbReference type="Proteomes" id="UP000666369"/>
    </source>
</evidence>
<evidence type="ECO:0000256" key="2">
    <source>
        <dbReference type="ARBA" id="ARBA00022714"/>
    </source>
</evidence>
<keyword evidence="5" id="KW-0411">Iron-sulfur</keyword>
<evidence type="ECO:0000256" key="1">
    <source>
        <dbReference type="ARBA" id="ARBA00010643"/>
    </source>
</evidence>
<dbReference type="PIRSF" id="PIRSF000216">
    <property type="entry name" value="NADH_DH_24kDa"/>
    <property type="match status" value="1"/>
</dbReference>
<gene>
    <name evidence="7" type="ORF">GW587_09605</name>
</gene>
<keyword evidence="4" id="KW-0408">Iron</keyword>
<dbReference type="NCBIfam" id="NF004638">
    <property type="entry name" value="PRK05988.1"/>
    <property type="match status" value="1"/>
</dbReference>
<dbReference type="PANTHER" id="PTHR43342">
    <property type="entry name" value="NADH-QUINONE OXIDOREDUCTASE, E SUBUNIT"/>
    <property type="match status" value="1"/>
</dbReference>
<dbReference type="Gene3D" id="1.10.10.1590">
    <property type="entry name" value="NADH-quinone oxidoreductase subunit E"/>
    <property type="match status" value="1"/>
</dbReference>
<dbReference type="Pfam" id="PF01257">
    <property type="entry name" value="2Fe-2S_thioredx"/>
    <property type="match status" value="1"/>
</dbReference>
<comment type="cofactor">
    <cofactor evidence="6">
        <name>[2Fe-2S] cluster</name>
        <dbReference type="ChEBI" id="CHEBI:190135"/>
    </cofactor>
</comment>
<evidence type="ECO:0000256" key="4">
    <source>
        <dbReference type="ARBA" id="ARBA00023004"/>
    </source>
</evidence>
<evidence type="ECO:0000313" key="7">
    <source>
        <dbReference type="EMBL" id="NGZ84512.1"/>
    </source>
</evidence>
<comment type="caution">
    <text evidence="7">The sequence shown here is derived from an EMBL/GenBank/DDBJ whole genome shotgun (WGS) entry which is preliminary data.</text>
</comment>
<dbReference type="InterPro" id="IPR002023">
    <property type="entry name" value="NuoE-like"/>
</dbReference>
<name>A0ABX0FIZ4_9BURK</name>
<organism evidence="7 8">
    <name type="scientific">Duganella aceris</name>
    <dbReference type="NCBI Taxonomy" id="2703883"/>
    <lineage>
        <taxon>Bacteria</taxon>
        <taxon>Pseudomonadati</taxon>
        <taxon>Pseudomonadota</taxon>
        <taxon>Betaproteobacteria</taxon>
        <taxon>Burkholderiales</taxon>
        <taxon>Oxalobacteraceae</taxon>
        <taxon>Telluria group</taxon>
        <taxon>Duganella</taxon>
    </lineage>
</organism>
<proteinExistence type="inferred from homology"/>
<dbReference type="RefSeq" id="WP_166101697.1">
    <property type="nucleotide sequence ID" value="NZ_JAADJT010000004.1"/>
</dbReference>
<evidence type="ECO:0000256" key="5">
    <source>
        <dbReference type="ARBA" id="ARBA00023014"/>
    </source>
</evidence>
<dbReference type="InterPro" id="IPR036249">
    <property type="entry name" value="Thioredoxin-like_sf"/>
</dbReference>
<reference evidence="7 8" key="1">
    <citation type="submission" date="2020-01" db="EMBL/GenBank/DDBJ databases">
        <authorList>
            <person name="Lee S.D."/>
        </authorList>
    </citation>
    <scope>NUCLEOTIDE SEQUENCE [LARGE SCALE GENOMIC DNA]</scope>
    <source>
        <strain evidence="7 8">SAP-35</strain>
    </source>
</reference>
<protein>
    <submittedName>
        <fullName evidence="7">Formate dehydrogenase subunit gamma</fullName>
    </submittedName>
</protein>
<dbReference type="InterPro" id="IPR041921">
    <property type="entry name" value="NuoE_N"/>
</dbReference>
<evidence type="ECO:0000256" key="3">
    <source>
        <dbReference type="ARBA" id="ARBA00022723"/>
    </source>
</evidence>
<dbReference type="Proteomes" id="UP000666369">
    <property type="component" value="Unassembled WGS sequence"/>
</dbReference>
<dbReference type="Gene3D" id="3.40.30.10">
    <property type="entry name" value="Glutaredoxin"/>
    <property type="match status" value="1"/>
</dbReference>
<accession>A0ABX0FIZ4</accession>
<keyword evidence="2" id="KW-0001">2Fe-2S</keyword>
<keyword evidence="3" id="KW-0479">Metal-binding</keyword>
<dbReference type="InterPro" id="IPR028431">
    <property type="entry name" value="NADP_DH_HndA-like"/>
</dbReference>
<dbReference type="EMBL" id="JAADJT010000004">
    <property type="protein sequence ID" value="NGZ84512.1"/>
    <property type="molecule type" value="Genomic_DNA"/>
</dbReference>
<sequence>MQQRIPQADIAAQASAILAASSGTQDQLLPVLHALQDAIGYVPPDQVVNIASTFNLSRAEVHGVITFYHYFRTEAPARQVVQICRAEACQSMGGDALLAHAEQALGCKLHAHSGDGEFALEPVYCLGQCATAPSMMINEALHARVTPARFDKLLAKAKEAA</sequence>
<reference evidence="8" key="2">
    <citation type="submission" date="2023-07" db="EMBL/GenBank/DDBJ databases">
        <title>Duganella aceri sp. nov., isolated from tree sap.</title>
        <authorList>
            <person name="Kim I.S."/>
        </authorList>
    </citation>
    <scope>NUCLEOTIDE SEQUENCE [LARGE SCALE GENOMIC DNA]</scope>
    <source>
        <strain evidence="8">SAP-35</strain>
    </source>
</reference>
<evidence type="ECO:0000256" key="6">
    <source>
        <dbReference type="ARBA" id="ARBA00034078"/>
    </source>
</evidence>
<dbReference type="CDD" id="cd03081">
    <property type="entry name" value="TRX_Fd_NuoE_FDH_gamma"/>
    <property type="match status" value="1"/>
</dbReference>